<name>A0ACB9NH67_BAUVA</name>
<proteinExistence type="predicted"/>
<comment type="caution">
    <text evidence="1">The sequence shown here is derived from an EMBL/GenBank/DDBJ whole genome shotgun (WGS) entry which is preliminary data.</text>
</comment>
<organism evidence="1 2">
    <name type="scientific">Bauhinia variegata</name>
    <name type="common">Purple orchid tree</name>
    <name type="synonym">Phanera variegata</name>
    <dbReference type="NCBI Taxonomy" id="167791"/>
    <lineage>
        <taxon>Eukaryota</taxon>
        <taxon>Viridiplantae</taxon>
        <taxon>Streptophyta</taxon>
        <taxon>Embryophyta</taxon>
        <taxon>Tracheophyta</taxon>
        <taxon>Spermatophyta</taxon>
        <taxon>Magnoliopsida</taxon>
        <taxon>eudicotyledons</taxon>
        <taxon>Gunneridae</taxon>
        <taxon>Pentapetalae</taxon>
        <taxon>rosids</taxon>
        <taxon>fabids</taxon>
        <taxon>Fabales</taxon>
        <taxon>Fabaceae</taxon>
        <taxon>Cercidoideae</taxon>
        <taxon>Cercideae</taxon>
        <taxon>Bauhiniinae</taxon>
        <taxon>Bauhinia</taxon>
    </lineage>
</organism>
<accession>A0ACB9NH67</accession>
<dbReference type="EMBL" id="CM039431">
    <property type="protein sequence ID" value="KAI4335699.1"/>
    <property type="molecule type" value="Genomic_DNA"/>
</dbReference>
<reference evidence="1 2" key="1">
    <citation type="journal article" date="2022" name="DNA Res.">
        <title>Chromosomal-level genome assembly of the orchid tree Bauhinia variegata (Leguminosae; Cercidoideae) supports the allotetraploid origin hypothesis of Bauhinia.</title>
        <authorList>
            <person name="Zhong Y."/>
            <person name="Chen Y."/>
            <person name="Zheng D."/>
            <person name="Pang J."/>
            <person name="Liu Y."/>
            <person name="Luo S."/>
            <person name="Meng S."/>
            <person name="Qian L."/>
            <person name="Wei D."/>
            <person name="Dai S."/>
            <person name="Zhou R."/>
        </authorList>
    </citation>
    <scope>NUCLEOTIDE SEQUENCE [LARGE SCALE GENOMIC DNA]</scope>
    <source>
        <strain evidence="1">BV-YZ2020</strain>
    </source>
</reference>
<evidence type="ECO:0000313" key="1">
    <source>
        <dbReference type="EMBL" id="KAI4335699.1"/>
    </source>
</evidence>
<gene>
    <name evidence="1" type="ORF">L6164_014322</name>
</gene>
<protein>
    <submittedName>
        <fullName evidence="1">Uncharacterized protein</fullName>
    </submittedName>
</protein>
<dbReference type="Proteomes" id="UP000828941">
    <property type="component" value="Chromosome 6"/>
</dbReference>
<evidence type="ECO:0000313" key="2">
    <source>
        <dbReference type="Proteomes" id="UP000828941"/>
    </source>
</evidence>
<keyword evidence="2" id="KW-1185">Reference proteome</keyword>
<sequence length="292" mass="31559">MDRRMIFILGIAVCALLQNTNGQKVHTVGNELGWTIPPGGPIAYDTWASLQDFNVGDILLFNFTNGEQDVAQVTKEAFKTCNTTNPIWSSKNSPANFTLSAAGEYYFTSTIDRHCVQGQRLAIHVPGPEPSPSPEPSRGPVNYTVGDKLGWIVPPAGDFAYAAWAHWKTFLVGDTLVFYFVNGTQDVAVVTKEAYDNCDTNNTIAVHKNSPTYITLKTSGEHFYTSTYSHHCDLGQKLAINVTTTNLSPGGANTPGALGPSAFAPSVNSAPSKAMFGFTAFFLSIAMAFPIF</sequence>